<dbReference type="Gene3D" id="3.40.30.120">
    <property type="match status" value="1"/>
</dbReference>
<protein>
    <submittedName>
        <fullName evidence="5">2,4-dichlorophenol 6-monooxygenase</fullName>
    </submittedName>
</protein>
<evidence type="ECO:0000256" key="2">
    <source>
        <dbReference type="ARBA" id="ARBA00022827"/>
    </source>
</evidence>
<evidence type="ECO:0000259" key="4">
    <source>
        <dbReference type="Pfam" id="PF01494"/>
    </source>
</evidence>
<dbReference type="Proteomes" id="UP000318336">
    <property type="component" value="Unassembled WGS sequence"/>
</dbReference>
<dbReference type="InterPro" id="IPR036188">
    <property type="entry name" value="FAD/NAD-bd_sf"/>
</dbReference>
<dbReference type="InterPro" id="IPR002938">
    <property type="entry name" value="FAD-bd"/>
</dbReference>
<evidence type="ECO:0000256" key="1">
    <source>
        <dbReference type="ARBA" id="ARBA00022630"/>
    </source>
</evidence>
<name>A0A542X9P2_9MICO</name>
<evidence type="ECO:0000313" key="5">
    <source>
        <dbReference type="EMBL" id="TQL32514.1"/>
    </source>
</evidence>
<feature type="compositionally biased region" description="Low complexity" evidence="3">
    <location>
        <begin position="602"/>
        <end position="618"/>
    </location>
</feature>
<dbReference type="SMR" id="A0A542X9P2"/>
<dbReference type="EMBL" id="VFOK01000001">
    <property type="protein sequence ID" value="TQL32514.1"/>
    <property type="molecule type" value="Genomic_DNA"/>
</dbReference>
<dbReference type="AlphaFoldDB" id="A0A542X9P2"/>
<dbReference type="Pfam" id="PF21274">
    <property type="entry name" value="Rng_hyd_C"/>
    <property type="match status" value="1"/>
</dbReference>
<reference evidence="5 6" key="1">
    <citation type="submission" date="2019-06" db="EMBL/GenBank/DDBJ databases">
        <title>Sequencing the genomes of 1000 actinobacteria strains.</title>
        <authorList>
            <person name="Klenk H.-P."/>
        </authorList>
    </citation>
    <scope>NUCLEOTIDE SEQUENCE [LARGE SCALE GENOMIC DNA]</scope>
    <source>
        <strain evidence="5 6">DSM 24617</strain>
    </source>
</reference>
<keyword evidence="1" id="KW-0285">Flavoprotein</keyword>
<dbReference type="InterPro" id="IPR050641">
    <property type="entry name" value="RIFMO-like"/>
</dbReference>
<dbReference type="Gene3D" id="3.50.50.60">
    <property type="entry name" value="FAD/NAD(P)-binding domain"/>
    <property type="match status" value="1"/>
</dbReference>
<dbReference type="RefSeq" id="WP_236022245.1">
    <property type="nucleotide sequence ID" value="NZ_CAJTBP010000001.1"/>
</dbReference>
<keyword evidence="5" id="KW-0560">Oxidoreductase</keyword>
<proteinExistence type="predicted"/>
<evidence type="ECO:0000313" key="6">
    <source>
        <dbReference type="Proteomes" id="UP000318336"/>
    </source>
</evidence>
<dbReference type="GO" id="GO:0071949">
    <property type="term" value="F:FAD binding"/>
    <property type="evidence" value="ECO:0007669"/>
    <property type="project" value="InterPro"/>
</dbReference>
<dbReference type="PRINTS" id="PR00420">
    <property type="entry name" value="RNGMNOXGNASE"/>
</dbReference>
<feature type="region of interest" description="Disordered" evidence="3">
    <location>
        <begin position="595"/>
        <end position="618"/>
    </location>
</feature>
<accession>A0A542X9P2</accession>
<dbReference type="PANTHER" id="PTHR43004">
    <property type="entry name" value="TRK SYSTEM POTASSIUM UPTAKE PROTEIN"/>
    <property type="match status" value="1"/>
</dbReference>
<gene>
    <name evidence="5" type="ORF">FB554_0640</name>
</gene>
<dbReference type="Gene3D" id="3.30.9.10">
    <property type="entry name" value="D-Amino Acid Oxidase, subunit A, domain 2"/>
    <property type="match status" value="1"/>
</dbReference>
<keyword evidence="6" id="KW-1185">Reference proteome</keyword>
<dbReference type="PANTHER" id="PTHR43004:SF8">
    <property type="entry name" value="FAD-BINDING DOMAIN-CONTAINING PROTEIN-RELATED"/>
    <property type="match status" value="1"/>
</dbReference>
<keyword evidence="2" id="KW-0274">FAD</keyword>
<feature type="domain" description="FAD-binding" evidence="4">
    <location>
        <begin position="21"/>
        <end position="383"/>
    </location>
</feature>
<dbReference type="SUPFAM" id="SSF51905">
    <property type="entry name" value="FAD/NAD(P)-binding domain"/>
    <property type="match status" value="1"/>
</dbReference>
<organism evidence="5 6">
    <name type="scientific">Barrientosiimonas humi</name>
    <dbReference type="NCBI Taxonomy" id="999931"/>
    <lineage>
        <taxon>Bacteria</taxon>
        <taxon>Bacillati</taxon>
        <taxon>Actinomycetota</taxon>
        <taxon>Actinomycetes</taxon>
        <taxon>Micrococcales</taxon>
        <taxon>Dermacoccaceae</taxon>
        <taxon>Barrientosiimonas</taxon>
    </lineage>
</organism>
<keyword evidence="5" id="KW-0503">Monooxygenase</keyword>
<evidence type="ECO:0000256" key="3">
    <source>
        <dbReference type="SAM" id="MobiDB-lite"/>
    </source>
</evidence>
<dbReference type="Pfam" id="PF01494">
    <property type="entry name" value="FAD_binding_3"/>
    <property type="match status" value="1"/>
</dbReference>
<sequence>MDPMDTTRPPDAAPETAPDLRTDVLVVGAGPAGLAMAALLARHGVDAVTVTKYAGTAHSPRAHITNQRTVEVFRDLGIEQDVRAVATPNELMGTNVWATSFAEREIARLLTWGSGPERHGDYDLASPSQMCNIPQHVLEPVLLEAAQRRGADIRFSTELVSVTQDDDGVDALVRHRETGTEQRVRARYLVGADGGRSTVADQLGFTFSGEAGLGAAANVWLEADLTAYTAHRPGTLYWMCQPGNDYWVGSGTWICVKPWTEWVLLFMYDPAEGEPDMSHESLVARAQQTIGDPSVHVRIKATSLWQINRQVAETYRRGRAFLVGDAAHRHPPANGLGTNTSIQDSFNLAWKLAYVLQGRAGDALLDSYDAERRPVGEQVVDRAMRSVADMLPISQALGFAPGQTREEGLAALAGLYGATPEAAMRRRTLDEAVRLQNYQFNAHGVELDQRYASGAVLDDGTSWPEPARDPELYHHPTTHPGARLPHAWLTGAGEDVSTIDLAGHGALTVLTGVGGTAWVEAADKVAAELGVPITAHVIAHGEAHADTSGRWRALREIADDGVLLVRPDHHVAWRAPELTGSPLTDLERAVRHTLSLASPAATTDPTDPIPETTTDTRS</sequence>
<comment type="caution">
    <text evidence="5">The sequence shown here is derived from an EMBL/GenBank/DDBJ whole genome shotgun (WGS) entry which is preliminary data.</text>
</comment>
<dbReference type="GO" id="GO:0016709">
    <property type="term" value="F:oxidoreductase activity, acting on paired donors, with incorporation or reduction of molecular oxygen, NAD(P)H as one donor, and incorporation of one atom of oxygen"/>
    <property type="evidence" value="ECO:0007669"/>
    <property type="project" value="UniProtKB-ARBA"/>
</dbReference>